<gene>
    <name evidence="1" type="ORF">H9626_09840</name>
</gene>
<dbReference type="Proteomes" id="UP000616346">
    <property type="component" value="Unassembled WGS sequence"/>
</dbReference>
<protein>
    <submittedName>
        <fullName evidence="1">Type II toxin-antitoxin system HicB family antitoxin</fullName>
    </submittedName>
</protein>
<keyword evidence="2" id="KW-1185">Reference proteome</keyword>
<evidence type="ECO:0000313" key="2">
    <source>
        <dbReference type="Proteomes" id="UP000616346"/>
    </source>
</evidence>
<dbReference type="EMBL" id="JACSPQ010000010">
    <property type="protein sequence ID" value="MBD8002508.1"/>
    <property type="molecule type" value="Genomic_DNA"/>
</dbReference>
<dbReference type="RefSeq" id="WP_178255706.1">
    <property type="nucleotide sequence ID" value="NZ_JACSPQ010000010.1"/>
</dbReference>
<reference evidence="1 2" key="1">
    <citation type="submission" date="2020-08" db="EMBL/GenBank/DDBJ databases">
        <title>A Genomic Blueprint of the Chicken Gut Microbiome.</title>
        <authorList>
            <person name="Gilroy R."/>
            <person name="Ravi A."/>
            <person name="Getino M."/>
            <person name="Pursley I."/>
            <person name="Horton D.L."/>
            <person name="Alikhan N.-F."/>
            <person name="Baker D."/>
            <person name="Gharbi K."/>
            <person name="Hall N."/>
            <person name="Watson M."/>
            <person name="Adriaenssens E.M."/>
            <person name="Foster-Nyarko E."/>
            <person name="Jarju S."/>
            <person name="Secka A."/>
            <person name="Antonio M."/>
            <person name="Oren A."/>
            <person name="Chaudhuri R."/>
            <person name="La Ragione R.M."/>
            <person name="Hildebrand F."/>
            <person name="Pallen M.J."/>
        </authorList>
    </citation>
    <scope>NUCLEOTIDE SEQUENCE [LARGE SCALE GENOMIC DNA]</scope>
    <source>
        <strain evidence="1 2">Sa1YUN3</strain>
    </source>
</reference>
<evidence type="ECO:0000313" key="1">
    <source>
        <dbReference type="EMBL" id="MBD8002508.1"/>
    </source>
</evidence>
<dbReference type="SUPFAM" id="SSF143100">
    <property type="entry name" value="TTHA1013/TTHA0281-like"/>
    <property type="match status" value="1"/>
</dbReference>
<sequence length="63" mass="7244">MEVIAGKYVVECLPGGEYYAYLLEHEQCFAYGETVEDAIENVELMAEEFLYEISSMYTLEDMA</sequence>
<organism evidence="1 2">
    <name type="scientific">Phocaeicola faecium</name>
    <dbReference type="NCBI Taxonomy" id="2762213"/>
    <lineage>
        <taxon>Bacteria</taxon>
        <taxon>Pseudomonadati</taxon>
        <taxon>Bacteroidota</taxon>
        <taxon>Bacteroidia</taxon>
        <taxon>Bacteroidales</taxon>
        <taxon>Bacteroidaceae</taxon>
        <taxon>Phocaeicola</taxon>
    </lineage>
</organism>
<accession>A0ABR8VCN7</accession>
<name>A0ABR8VCN7_9BACT</name>
<proteinExistence type="predicted"/>
<comment type="caution">
    <text evidence="1">The sequence shown here is derived from an EMBL/GenBank/DDBJ whole genome shotgun (WGS) entry which is preliminary data.</text>
</comment>
<dbReference type="InterPro" id="IPR035069">
    <property type="entry name" value="TTHA1013/TTHA0281-like"/>
</dbReference>